<evidence type="ECO:0000256" key="11">
    <source>
        <dbReference type="ARBA" id="ARBA00023136"/>
    </source>
</evidence>
<dbReference type="GO" id="GO:0009055">
    <property type="term" value="F:electron transfer activity"/>
    <property type="evidence" value="ECO:0007669"/>
    <property type="project" value="InterPro"/>
</dbReference>
<dbReference type="Pfam" id="PF01292">
    <property type="entry name" value="Ni_hydr_CYTB"/>
    <property type="match status" value="1"/>
</dbReference>
<evidence type="ECO:0000256" key="9">
    <source>
        <dbReference type="ARBA" id="ARBA00022989"/>
    </source>
</evidence>
<evidence type="ECO:0000256" key="7">
    <source>
        <dbReference type="ARBA" id="ARBA00022723"/>
    </source>
</evidence>
<proteinExistence type="inferred from homology"/>
<dbReference type="Proteomes" id="UP000006062">
    <property type="component" value="Chromosome"/>
</dbReference>
<dbReference type="InterPro" id="IPR051542">
    <property type="entry name" value="Hydrogenase_cytochrome"/>
</dbReference>
<dbReference type="GO" id="GO:0005506">
    <property type="term" value="F:iron ion binding"/>
    <property type="evidence" value="ECO:0007669"/>
    <property type="project" value="InterPro"/>
</dbReference>
<dbReference type="HOGENOM" id="CLU_097472_1_0_6"/>
<keyword evidence="10" id="KW-0408">Iron</keyword>
<dbReference type="GO" id="GO:0022904">
    <property type="term" value="P:respiratory electron transport chain"/>
    <property type="evidence" value="ECO:0007669"/>
    <property type="project" value="InterPro"/>
</dbReference>
<dbReference type="AlphaFoldDB" id="I3YFK2"/>
<keyword evidence="15" id="KW-1185">Reference proteome</keyword>
<evidence type="ECO:0000313" key="15">
    <source>
        <dbReference type="Proteomes" id="UP000006062"/>
    </source>
</evidence>
<protein>
    <submittedName>
        <fullName evidence="14">Thiosulfate reductase cytochrome B subunit (Membrane anchoring protein)</fullName>
    </submittedName>
</protein>
<sequence>MNALYLYSGWVRAWHWLNALLFLVLIVSGASMHFAGTGWLLNFETARPIHNVAGIFVTIGWIGFVIGNLVTDNGRHYRVHLRGFFQRLFSQMRYYGYGIFRSEPHPFHPSAEMKLNTLQQLSYLGVMYLLMPVLILSGWAFLFSIYLPETLFGLGSVWVVAMTHLTVAYFLALFVLVHLYIITTGDTLTSNLRAMITGWHRETHPESQG</sequence>
<keyword evidence="5" id="KW-0349">Heme</keyword>
<evidence type="ECO:0000256" key="1">
    <source>
        <dbReference type="ARBA" id="ARBA00004651"/>
    </source>
</evidence>
<keyword evidence="11 12" id="KW-0472">Membrane</keyword>
<evidence type="ECO:0000256" key="8">
    <source>
        <dbReference type="ARBA" id="ARBA00022982"/>
    </source>
</evidence>
<feature type="transmembrane region" description="Helical" evidence="12">
    <location>
        <begin position="20"/>
        <end position="41"/>
    </location>
</feature>
<comment type="similarity">
    <text evidence="2">Belongs to the HupC/HyaC/HydC family.</text>
</comment>
<dbReference type="EMBL" id="CP003154">
    <property type="protein sequence ID" value="AFL75770.1"/>
    <property type="molecule type" value="Genomic_DNA"/>
</dbReference>
<evidence type="ECO:0000259" key="13">
    <source>
        <dbReference type="Pfam" id="PF01292"/>
    </source>
</evidence>
<dbReference type="SUPFAM" id="SSF81342">
    <property type="entry name" value="Transmembrane di-heme cytochromes"/>
    <property type="match status" value="1"/>
</dbReference>
<keyword evidence="4" id="KW-1003">Cell membrane</keyword>
<comment type="subcellular location">
    <subcellularLocation>
        <location evidence="1">Cell membrane</location>
        <topology evidence="1">Multi-pass membrane protein</topology>
    </subcellularLocation>
</comment>
<dbReference type="PANTHER" id="PTHR30485">
    <property type="entry name" value="NI/FE-HYDROGENASE 1 B-TYPE CYTOCHROME SUBUNIT"/>
    <property type="match status" value="1"/>
</dbReference>
<dbReference type="InterPro" id="IPR000516">
    <property type="entry name" value="Ni-dep_Hydgase_cyt-B"/>
</dbReference>
<evidence type="ECO:0000256" key="6">
    <source>
        <dbReference type="ARBA" id="ARBA00022692"/>
    </source>
</evidence>
<name>I3YFK2_THIV6</name>
<evidence type="ECO:0000256" key="2">
    <source>
        <dbReference type="ARBA" id="ARBA00008622"/>
    </source>
</evidence>
<dbReference type="InterPro" id="IPR016174">
    <property type="entry name" value="Di-haem_cyt_TM"/>
</dbReference>
<evidence type="ECO:0000256" key="12">
    <source>
        <dbReference type="SAM" id="Phobius"/>
    </source>
</evidence>
<feature type="transmembrane region" description="Helical" evidence="12">
    <location>
        <begin position="158"/>
        <end position="183"/>
    </location>
</feature>
<keyword evidence="8" id="KW-0249">Electron transport</keyword>
<dbReference type="KEGG" id="tvi:Thivi_3934"/>
<evidence type="ECO:0000256" key="3">
    <source>
        <dbReference type="ARBA" id="ARBA00022448"/>
    </source>
</evidence>
<dbReference type="Gene3D" id="1.20.950.20">
    <property type="entry name" value="Transmembrane di-heme cytochromes, Chain C"/>
    <property type="match status" value="1"/>
</dbReference>
<evidence type="ECO:0000256" key="4">
    <source>
        <dbReference type="ARBA" id="ARBA00022475"/>
    </source>
</evidence>
<dbReference type="GO" id="GO:0005886">
    <property type="term" value="C:plasma membrane"/>
    <property type="evidence" value="ECO:0007669"/>
    <property type="project" value="UniProtKB-SubCell"/>
</dbReference>
<dbReference type="GO" id="GO:0020037">
    <property type="term" value="F:heme binding"/>
    <property type="evidence" value="ECO:0007669"/>
    <property type="project" value="TreeGrafter"/>
</dbReference>
<dbReference type="OrthoDB" id="1117555at2"/>
<evidence type="ECO:0000256" key="10">
    <source>
        <dbReference type="ARBA" id="ARBA00023004"/>
    </source>
</evidence>
<dbReference type="eggNOG" id="COG4117">
    <property type="taxonomic scope" value="Bacteria"/>
</dbReference>
<dbReference type="PANTHER" id="PTHR30485:SF1">
    <property type="entry name" value="CYTOCHROME YDHU-RELATED"/>
    <property type="match status" value="1"/>
</dbReference>
<keyword evidence="3" id="KW-0813">Transport</keyword>
<keyword evidence="9 12" id="KW-1133">Transmembrane helix</keyword>
<dbReference type="PRINTS" id="PR00161">
    <property type="entry name" value="NIHGNASECYTB"/>
</dbReference>
<gene>
    <name evidence="14" type="ordered locus">Thivi_3934</name>
</gene>
<keyword evidence="6 12" id="KW-0812">Transmembrane</keyword>
<evidence type="ECO:0000256" key="5">
    <source>
        <dbReference type="ARBA" id="ARBA00022617"/>
    </source>
</evidence>
<dbReference type="InterPro" id="IPR011577">
    <property type="entry name" value="Cyt_b561_bac/Ni-Hgenase"/>
</dbReference>
<feature type="transmembrane region" description="Helical" evidence="12">
    <location>
        <begin position="53"/>
        <end position="71"/>
    </location>
</feature>
<keyword evidence="7" id="KW-0479">Metal-binding</keyword>
<feature type="domain" description="Cytochrome b561 bacterial/Ni-hydrogenase" evidence="13">
    <location>
        <begin position="7"/>
        <end position="198"/>
    </location>
</feature>
<organism evidence="14 15">
    <name type="scientific">Thiocystis violascens (strain ATCC 17096 / DSM 198 / 6111)</name>
    <name type="common">Chromatium violascens</name>
    <dbReference type="NCBI Taxonomy" id="765911"/>
    <lineage>
        <taxon>Bacteria</taxon>
        <taxon>Pseudomonadati</taxon>
        <taxon>Pseudomonadota</taxon>
        <taxon>Gammaproteobacteria</taxon>
        <taxon>Chromatiales</taxon>
        <taxon>Chromatiaceae</taxon>
        <taxon>Thiocystis</taxon>
    </lineage>
</organism>
<reference evidence="14 15" key="1">
    <citation type="submission" date="2012-06" db="EMBL/GenBank/DDBJ databases">
        <title>Complete sequence of Thiocystis violascens DSM 198.</title>
        <authorList>
            <consortium name="US DOE Joint Genome Institute"/>
            <person name="Lucas S."/>
            <person name="Han J."/>
            <person name="Lapidus A."/>
            <person name="Cheng J.-F."/>
            <person name="Goodwin L."/>
            <person name="Pitluck S."/>
            <person name="Peters L."/>
            <person name="Ovchinnikova G."/>
            <person name="Teshima H."/>
            <person name="Detter J.C."/>
            <person name="Han C."/>
            <person name="Tapia R."/>
            <person name="Land M."/>
            <person name="Hauser L."/>
            <person name="Kyrpides N."/>
            <person name="Ivanova N."/>
            <person name="Pagani I."/>
            <person name="Vogl K."/>
            <person name="Liu Z."/>
            <person name="Frigaard N.-U."/>
            <person name="Bryant D."/>
            <person name="Woyke T."/>
        </authorList>
    </citation>
    <scope>NUCLEOTIDE SEQUENCE [LARGE SCALE GENOMIC DNA]</scope>
    <source>
        <strain evidence="15">ATCC 17096 / DSM 198 / 6111</strain>
    </source>
</reference>
<feature type="transmembrane region" description="Helical" evidence="12">
    <location>
        <begin position="123"/>
        <end position="146"/>
    </location>
</feature>
<dbReference type="STRING" id="765911.Thivi_3934"/>
<evidence type="ECO:0000313" key="14">
    <source>
        <dbReference type="EMBL" id="AFL75770.1"/>
    </source>
</evidence>
<accession>I3YFK2</accession>
<dbReference type="RefSeq" id="WP_014780157.1">
    <property type="nucleotide sequence ID" value="NC_018012.1"/>
</dbReference>